<gene>
    <name evidence="3" type="ORF">L207DRAFT_634562</name>
</gene>
<evidence type="ECO:0000256" key="2">
    <source>
        <dbReference type="SAM" id="MobiDB-lite"/>
    </source>
</evidence>
<name>A0A2J6RNJ8_HYAVF</name>
<protein>
    <submittedName>
        <fullName evidence="3">Uncharacterized protein</fullName>
    </submittedName>
</protein>
<evidence type="ECO:0000313" key="4">
    <source>
        <dbReference type="Proteomes" id="UP000235786"/>
    </source>
</evidence>
<dbReference type="Proteomes" id="UP000235786">
    <property type="component" value="Unassembled WGS sequence"/>
</dbReference>
<accession>A0A2J6RNJ8</accession>
<sequence length="434" mass="50146">MSRQEILPKRSVRSQLNYNAESEENDSTWSHEDVVAHRLASGPKTLDSVKTPIESSLGEYFDKKSNKEWAVVVKKLAQHLPHGYYILKPELYGILKPELYPFEIEADRDFVVSTVKEYQQAAQLQELVRKPRNKRSIVMDSDDEEEIPIAAKRVKVDPEAHKAKAVADDTTSEQSQSQPSHSLDIVCIRSNLDFSPDKSEVIDLDPESEHDLEMLESSSKTARKSSLENNIMYLMKNKSKLQELIKDVDVLKSTALHLRQKISKSKKAKRNFFEKSWGKRNDEQSFIQEKDKQIKQLRYSLSEKDRRLSSLEENLRGANAIVQSLTSASRALQSQQQLSEREAQIRQLSFELAQEKHLRAKLQKFAKETDQKYQYLLGRSGAEYQRTLGVQKQLGNAEREVRAAWLREEETLVEDENKLLERRAEMARIRTSKN</sequence>
<organism evidence="3 4">
    <name type="scientific">Hyaloscypha variabilis (strain UAMH 11265 / GT02V1 / F)</name>
    <name type="common">Meliniomyces variabilis</name>
    <dbReference type="NCBI Taxonomy" id="1149755"/>
    <lineage>
        <taxon>Eukaryota</taxon>
        <taxon>Fungi</taxon>
        <taxon>Dikarya</taxon>
        <taxon>Ascomycota</taxon>
        <taxon>Pezizomycotina</taxon>
        <taxon>Leotiomycetes</taxon>
        <taxon>Helotiales</taxon>
        <taxon>Hyaloscyphaceae</taxon>
        <taxon>Hyaloscypha</taxon>
        <taxon>Hyaloscypha variabilis</taxon>
    </lineage>
</organism>
<feature type="compositionally biased region" description="Polar residues" evidence="2">
    <location>
        <begin position="172"/>
        <end position="181"/>
    </location>
</feature>
<dbReference type="EMBL" id="KZ613946">
    <property type="protein sequence ID" value="PMD40091.1"/>
    <property type="molecule type" value="Genomic_DNA"/>
</dbReference>
<proteinExistence type="predicted"/>
<evidence type="ECO:0000256" key="1">
    <source>
        <dbReference type="SAM" id="Coils"/>
    </source>
</evidence>
<keyword evidence="1" id="KW-0175">Coiled coil</keyword>
<reference evidence="3 4" key="1">
    <citation type="submission" date="2016-04" db="EMBL/GenBank/DDBJ databases">
        <title>A degradative enzymes factory behind the ericoid mycorrhizal symbiosis.</title>
        <authorList>
            <consortium name="DOE Joint Genome Institute"/>
            <person name="Martino E."/>
            <person name="Morin E."/>
            <person name="Grelet G."/>
            <person name="Kuo A."/>
            <person name="Kohler A."/>
            <person name="Daghino S."/>
            <person name="Barry K."/>
            <person name="Choi C."/>
            <person name="Cichocki N."/>
            <person name="Clum A."/>
            <person name="Copeland A."/>
            <person name="Hainaut M."/>
            <person name="Haridas S."/>
            <person name="Labutti K."/>
            <person name="Lindquist E."/>
            <person name="Lipzen A."/>
            <person name="Khouja H.-R."/>
            <person name="Murat C."/>
            <person name="Ohm R."/>
            <person name="Olson A."/>
            <person name="Spatafora J."/>
            <person name="Veneault-Fourrey C."/>
            <person name="Henrissat B."/>
            <person name="Grigoriev I."/>
            <person name="Martin F."/>
            <person name="Perotto S."/>
        </authorList>
    </citation>
    <scope>NUCLEOTIDE SEQUENCE [LARGE SCALE GENOMIC DNA]</scope>
    <source>
        <strain evidence="3 4">F</strain>
    </source>
</reference>
<dbReference type="AlphaFoldDB" id="A0A2J6RNJ8"/>
<feature type="coiled-coil region" evidence="1">
    <location>
        <begin position="294"/>
        <end position="328"/>
    </location>
</feature>
<dbReference type="OrthoDB" id="3547210at2759"/>
<evidence type="ECO:0000313" key="3">
    <source>
        <dbReference type="EMBL" id="PMD40091.1"/>
    </source>
</evidence>
<keyword evidence="4" id="KW-1185">Reference proteome</keyword>
<feature type="region of interest" description="Disordered" evidence="2">
    <location>
        <begin position="160"/>
        <end position="182"/>
    </location>
</feature>